<dbReference type="Gene3D" id="1.10.8.60">
    <property type="match status" value="1"/>
</dbReference>
<keyword evidence="1" id="KW-0547">Nucleotide-binding</keyword>
<keyword evidence="2" id="KW-0067">ATP-binding</keyword>
<dbReference type="InterPro" id="IPR025943">
    <property type="entry name" value="Sigma_54_int_dom_ATP-bd_2"/>
</dbReference>
<dbReference type="InterPro" id="IPR002078">
    <property type="entry name" value="Sigma_54_int"/>
</dbReference>
<dbReference type="InterPro" id="IPR001789">
    <property type="entry name" value="Sig_transdc_resp-reg_receiver"/>
</dbReference>
<dbReference type="PROSITE" id="PS00688">
    <property type="entry name" value="SIGMA54_INTERACT_3"/>
    <property type="match status" value="1"/>
</dbReference>
<dbReference type="InterPro" id="IPR025662">
    <property type="entry name" value="Sigma_54_int_dom_ATP-bd_1"/>
</dbReference>
<evidence type="ECO:0000256" key="5">
    <source>
        <dbReference type="ARBA" id="ARBA00023163"/>
    </source>
</evidence>
<dbReference type="SUPFAM" id="SSF52172">
    <property type="entry name" value="CheY-like"/>
    <property type="match status" value="1"/>
</dbReference>
<dbReference type="Gene3D" id="3.40.50.300">
    <property type="entry name" value="P-loop containing nucleotide triphosphate hydrolases"/>
    <property type="match status" value="1"/>
</dbReference>
<dbReference type="PROSITE" id="PS50110">
    <property type="entry name" value="RESPONSE_REGULATORY"/>
    <property type="match status" value="1"/>
</dbReference>
<keyword evidence="10" id="KW-1185">Reference proteome</keyword>
<dbReference type="CDD" id="cd00156">
    <property type="entry name" value="REC"/>
    <property type="match status" value="1"/>
</dbReference>
<gene>
    <name evidence="9" type="ORF">NEPTK9_001257</name>
</gene>
<protein>
    <submittedName>
        <fullName evidence="9">Acetoacetate metabolism regulatory protein AtoC</fullName>
    </submittedName>
</protein>
<dbReference type="SUPFAM" id="SSF52540">
    <property type="entry name" value="P-loop containing nucleoside triphosphate hydrolases"/>
    <property type="match status" value="1"/>
</dbReference>
<dbReference type="PANTHER" id="PTHR32071">
    <property type="entry name" value="TRANSCRIPTIONAL REGULATORY PROTEIN"/>
    <property type="match status" value="1"/>
</dbReference>
<evidence type="ECO:0000313" key="10">
    <source>
        <dbReference type="Proteomes" id="UP001194714"/>
    </source>
</evidence>
<dbReference type="CDD" id="cd00009">
    <property type="entry name" value="AAA"/>
    <property type="match status" value="1"/>
</dbReference>
<keyword evidence="3" id="KW-0805">Transcription regulation</keyword>
<keyword evidence="4" id="KW-0238">DNA-binding</keyword>
<sequence length="416" mass="46706">MGMKKVLIIEKELSSRELLMGLLKGKELQLFTVEDGTGALELLKKRSFDLILSDLKGIKTLDRSNRRPLSTPLVHLSDLNDPPLKGIDHILEKPLTIQAVSTLLLKLLAGAKRKKAVIAESLAMKKILAQVAKIAKSHSNVFISGESGTGKEVIASLIHDQSPRMDHPFIRVNCAALPDTLIESEFFGHEKGAFTGALQKRIGRFERADKGTLLLDEISEIPTSLQAKLLRVVQEQEFERVGGTEAIHVDVRLVSTSNRNMKEAIGEKTFRADLYYRLNVIPIFLPPLRERKEDIVPLAKYFLAEVCERNQIPLKTLSPAAEEKLLAYAWPGNIRELRNVIEHGVVMDYSETLEDEHLLIDQKEVSDEISCVTLKELEKEHILKILEQYGGNRTQAAKVLGISVRTLRNKLNAYNF</sequence>
<dbReference type="InterPro" id="IPR025944">
    <property type="entry name" value="Sigma_54_int_dom_CS"/>
</dbReference>
<dbReference type="Pfam" id="PF25601">
    <property type="entry name" value="AAA_lid_14"/>
    <property type="match status" value="1"/>
</dbReference>
<feature type="domain" description="Response regulatory" evidence="8">
    <location>
        <begin position="5"/>
        <end position="108"/>
    </location>
</feature>
<dbReference type="PANTHER" id="PTHR32071:SF21">
    <property type="entry name" value="TRANSCRIPTIONAL REGULATORY PROTEIN FLGR"/>
    <property type="match status" value="1"/>
</dbReference>
<feature type="domain" description="Sigma-54 factor interaction" evidence="7">
    <location>
        <begin position="117"/>
        <end position="346"/>
    </location>
</feature>
<name>A0ABS0B031_9BACT</name>
<dbReference type="EMBL" id="JAAEJV010000038">
    <property type="protein sequence ID" value="MBF5059741.1"/>
    <property type="molecule type" value="Genomic_DNA"/>
</dbReference>
<dbReference type="InterPro" id="IPR003593">
    <property type="entry name" value="AAA+_ATPase"/>
</dbReference>
<dbReference type="Proteomes" id="UP001194714">
    <property type="component" value="Unassembled WGS sequence"/>
</dbReference>
<feature type="modified residue" description="4-aspartylphosphate" evidence="6">
    <location>
        <position position="54"/>
    </location>
</feature>
<dbReference type="Gene3D" id="3.40.50.2300">
    <property type="match status" value="1"/>
</dbReference>
<dbReference type="InterPro" id="IPR009057">
    <property type="entry name" value="Homeodomain-like_sf"/>
</dbReference>
<dbReference type="InterPro" id="IPR058031">
    <property type="entry name" value="AAA_lid_NorR"/>
</dbReference>
<evidence type="ECO:0000259" key="7">
    <source>
        <dbReference type="PROSITE" id="PS50045"/>
    </source>
</evidence>
<dbReference type="Pfam" id="PF00158">
    <property type="entry name" value="Sigma54_activat"/>
    <property type="match status" value="1"/>
</dbReference>
<evidence type="ECO:0000259" key="8">
    <source>
        <dbReference type="PROSITE" id="PS50110"/>
    </source>
</evidence>
<dbReference type="Pfam" id="PF02954">
    <property type="entry name" value="HTH_8"/>
    <property type="match status" value="1"/>
</dbReference>
<organism evidence="9 10">
    <name type="scientific">Candidatus Neptunichlamydia vexilliferae</name>
    <dbReference type="NCBI Taxonomy" id="1651774"/>
    <lineage>
        <taxon>Bacteria</taxon>
        <taxon>Pseudomonadati</taxon>
        <taxon>Chlamydiota</taxon>
        <taxon>Chlamydiia</taxon>
        <taxon>Parachlamydiales</taxon>
        <taxon>Simkaniaceae</taxon>
        <taxon>Candidatus Neptunichlamydia</taxon>
    </lineage>
</organism>
<keyword evidence="6" id="KW-0597">Phosphoprotein</keyword>
<evidence type="ECO:0000256" key="4">
    <source>
        <dbReference type="ARBA" id="ARBA00023125"/>
    </source>
</evidence>
<evidence type="ECO:0000256" key="6">
    <source>
        <dbReference type="PROSITE-ProRule" id="PRU00169"/>
    </source>
</evidence>
<evidence type="ECO:0000256" key="1">
    <source>
        <dbReference type="ARBA" id="ARBA00022741"/>
    </source>
</evidence>
<accession>A0ABS0B031</accession>
<dbReference type="SMART" id="SM00382">
    <property type="entry name" value="AAA"/>
    <property type="match status" value="1"/>
</dbReference>
<dbReference type="PRINTS" id="PR01590">
    <property type="entry name" value="HTHFIS"/>
</dbReference>
<dbReference type="PROSITE" id="PS50045">
    <property type="entry name" value="SIGMA54_INTERACT_4"/>
    <property type="match status" value="1"/>
</dbReference>
<evidence type="ECO:0000256" key="2">
    <source>
        <dbReference type="ARBA" id="ARBA00022840"/>
    </source>
</evidence>
<dbReference type="InterPro" id="IPR011006">
    <property type="entry name" value="CheY-like_superfamily"/>
</dbReference>
<dbReference type="PROSITE" id="PS00676">
    <property type="entry name" value="SIGMA54_INTERACT_2"/>
    <property type="match status" value="1"/>
</dbReference>
<proteinExistence type="predicted"/>
<dbReference type="Gene3D" id="1.10.10.60">
    <property type="entry name" value="Homeodomain-like"/>
    <property type="match status" value="1"/>
</dbReference>
<evidence type="ECO:0000256" key="3">
    <source>
        <dbReference type="ARBA" id="ARBA00023015"/>
    </source>
</evidence>
<evidence type="ECO:0000313" key="9">
    <source>
        <dbReference type="EMBL" id="MBF5059741.1"/>
    </source>
</evidence>
<reference evidence="9 10" key="1">
    <citation type="submission" date="2020-01" db="EMBL/GenBank/DDBJ databases">
        <title>Draft genome sequence of Cand. Neptunochlamydia vexilliferae K9.</title>
        <authorList>
            <person name="Schulz F."/>
            <person name="Koestlbacher S."/>
            <person name="Wascher F."/>
            <person name="Pizzetti I."/>
            <person name="Horn M."/>
        </authorList>
    </citation>
    <scope>NUCLEOTIDE SEQUENCE [LARGE SCALE GENOMIC DNA]</scope>
    <source>
        <strain evidence="9 10">K9</strain>
    </source>
</reference>
<dbReference type="InterPro" id="IPR027417">
    <property type="entry name" value="P-loop_NTPase"/>
</dbReference>
<dbReference type="InterPro" id="IPR002197">
    <property type="entry name" value="HTH_Fis"/>
</dbReference>
<dbReference type="SUPFAM" id="SSF46689">
    <property type="entry name" value="Homeodomain-like"/>
    <property type="match status" value="1"/>
</dbReference>
<keyword evidence="5" id="KW-0804">Transcription</keyword>
<dbReference type="PROSITE" id="PS00675">
    <property type="entry name" value="SIGMA54_INTERACT_1"/>
    <property type="match status" value="1"/>
</dbReference>
<comment type="caution">
    <text evidence="9">The sequence shown here is derived from an EMBL/GenBank/DDBJ whole genome shotgun (WGS) entry which is preliminary data.</text>
</comment>